<dbReference type="AlphaFoldDB" id="M1X3F2"/>
<name>M1X3F2_9NOST</name>
<comment type="caution">
    <text evidence="1">The sequence shown here is derived from an EMBL/GenBank/DDBJ whole genome shotgun (WGS) entry which is preliminary data.</text>
</comment>
<evidence type="ECO:0000313" key="1">
    <source>
        <dbReference type="EMBL" id="CCH68435.1"/>
    </source>
</evidence>
<organism evidence="1 2">
    <name type="scientific">Richelia intracellularis HH01</name>
    <dbReference type="NCBI Taxonomy" id="1165094"/>
    <lineage>
        <taxon>Bacteria</taxon>
        <taxon>Bacillati</taxon>
        <taxon>Cyanobacteriota</taxon>
        <taxon>Cyanophyceae</taxon>
        <taxon>Nostocales</taxon>
        <taxon>Nostocaceae</taxon>
        <taxon>Richelia</taxon>
    </lineage>
</organism>
<reference evidence="1 2" key="1">
    <citation type="submission" date="2012-05" db="EMBL/GenBank/DDBJ databases">
        <authorList>
            <person name="Hilton J."/>
        </authorList>
    </citation>
    <scope>NUCLEOTIDE SEQUENCE [LARGE SCALE GENOMIC DNA]</scope>
    <source>
        <strain evidence="1 2">HH01</strain>
    </source>
</reference>
<accession>M1X3F2</accession>
<gene>
    <name evidence="1" type="ORF">RINTHH_22800</name>
</gene>
<dbReference type="Proteomes" id="UP000053051">
    <property type="component" value="Unassembled WGS sequence"/>
</dbReference>
<sequence length="63" mass="7078">MVNLQRAIFTVVLIILEYLVQFTSNCTSYCSNQVVLLGKVSPEFQVTATTIDIDHIQRAVVFS</sequence>
<dbReference type="EMBL" id="CAIY01000089">
    <property type="protein sequence ID" value="CCH68435.1"/>
    <property type="molecule type" value="Genomic_DNA"/>
</dbReference>
<evidence type="ECO:0000313" key="2">
    <source>
        <dbReference type="Proteomes" id="UP000053051"/>
    </source>
</evidence>
<reference evidence="2" key="2">
    <citation type="submission" date="2016-01" db="EMBL/GenBank/DDBJ databases">
        <title>Diatom-associated endosymboitic cyanobacterium lacks core nitrogen metabolism enzymes.</title>
        <authorList>
            <person name="Hilton J.A."/>
            <person name="Foster R.A."/>
            <person name="Tripp H.J."/>
            <person name="Carter B.J."/>
            <person name="Zehr J.P."/>
            <person name="Villareal T.A."/>
        </authorList>
    </citation>
    <scope>NUCLEOTIDE SEQUENCE [LARGE SCALE GENOMIC DNA]</scope>
    <source>
        <strain evidence="2">HH01</strain>
    </source>
</reference>
<proteinExistence type="predicted"/>
<keyword evidence="2" id="KW-1185">Reference proteome</keyword>
<protein>
    <submittedName>
        <fullName evidence="1">Uncharacterized protein</fullName>
    </submittedName>
</protein>